<dbReference type="PANTHER" id="PTHR21660:SF1">
    <property type="entry name" value="ACYL-COENZYME A THIOESTERASE 13"/>
    <property type="match status" value="1"/>
</dbReference>
<dbReference type="Gene3D" id="3.10.129.10">
    <property type="entry name" value="Hotdog Thioesterase"/>
    <property type="match status" value="1"/>
</dbReference>
<dbReference type="PANTHER" id="PTHR21660">
    <property type="entry name" value="THIOESTERASE SUPERFAMILY MEMBER-RELATED"/>
    <property type="match status" value="1"/>
</dbReference>
<evidence type="ECO:0000256" key="1">
    <source>
        <dbReference type="ARBA" id="ARBA00008324"/>
    </source>
</evidence>
<proteinExistence type="inferred from homology"/>
<gene>
    <name evidence="4" type="primary">ACO13</name>
    <name evidence="4" type="ORF">TR121595</name>
</gene>
<dbReference type="InterPro" id="IPR006683">
    <property type="entry name" value="Thioestr_dom"/>
</dbReference>
<organism evidence="4">
    <name type="scientific">Schistocephalus solidus</name>
    <name type="common">Tapeworm</name>
    <dbReference type="NCBI Taxonomy" id="70667"/>
    <lineage>
        <taxon>Eukaryota</taxon>
        <taxon>Metazoa</taxon>
        <taxon>Spiralia</taxon>
        <taxon>Lophotrochozoa</taxon>
        <taxon>Platyhelminthes</taxon>
        <taxon>Cestoda</taxon>
        <taxon>Eucestoda</taxon>
        <taxon>Diphyllobothriidea</taxon>
        <taxon>Diphyllobothriidae</taxon>
        <taxon>Schistocephalus</taxon>
    </lineage>
</organism>
<feature type="non-terminal residue" evidence="4">
    <location>
        <position position="1"/>
    </location>
</feature>
<feature type="domain" description="Thioesterase" evidence="3">
    <location>
        <begin position="94"/>
        <end position="163"/>
    </location>
</feature>
<dbReference type="AlphaFoldDB" id="A0A0X3Q8B5"/>
<dbReference type="EMBL" id="GEEE01004498">
    <property type="protein sequence ID" value="JAP58727.1"/>
    <property type="molecule type" value="Transcribed_RNA"/>
</dbReference>
<dbReference type="NCBIfam" id="TIGR00369">
    <property type="entry name" value="unchar_dom_1"/>
    <property type="match status" value="1"/>
</dbReference>
<evidence type="ECO:0000256" key="2">
    <source>
        <dbReference type="ARBA" id="ARBA00022801"/>
    </source>
</evidence>
<dbReference type="SUPFAM" id="SSF54637">
    <property type="entry name" value="Thioesterase/thiol ester dehydrase-isomerase"/>
    <property type="match status" value="1"/>
</dbReference>
<dbReference type="InterPro" id="IPR003736">
    <property type="entry name" value="PAAI_dom"/>
</dbReference>
<name>A0A0X3Q8B5_SCHSO</name>
<dbReference type="CDD" id="cd03443">
    <property type="entry name" value="PaaI_thioesterase"/>
    <property type="match status" value="1"/>
</dbReference>
<evidence type="ECO:0000259" key="3">
    <source>
        <dbReference type="Pfam" id="PF03061"/>
    </source>
</evidence>
<sequence>RFQRGSLPDNFEAVMKTVKNVFGGVYSEVFGNVCYWPQLILQKMSALAVVKIIRSLASDGGFNAVFAPLQVVLADQNCLKCRFQVTKETSNSLNTLHGGYIATLVDFISSVDLVRRGRLAHVSVELSTSYVKAAKMDSWVSVESYILKLGKTLAFCEVSLFDEA</sequence>
<dbReference type="Pfam" id="PF03061">
    <property type="entry name" value="4HBT"/>
    <property type="match status" value="1"/>
</dbReference>
<reference evidence="4" key="1">
    <citation type="submission" date="2016-01" db="EMBL/GenBank/DDBJ databases">
        <title>Reference transcriptome for the parasite Schistocephalus solidus: insights into the molecular evolution of parasitism.</title>
        <authorList>
            <person name="Hebert F.O."/>
            <person name="Grambauer S."/>
            <person name="Barber I."/>
            <person name="Landry C.R."/>
            <person name="Aubin-Horth N."/>
        </authorList>
    </citation>
    <scope>NUCLEOTIDE SEQUENCE</scope>
</reference>
<protein>
    <submittedName>
        <fullName evidence="4">Acyl-coenzyme A thioesterase 13</fullName>
    </submittedName>
</protein>
<dbReference type="GO" id="GO:0047617">
    <property type="term" value="F:fatty acyl-CoA hydrolase activity"/>
    <property type="evidence" value="ECO:0007669"/>
    <property type="project" value="InterPro"/>
</dbReference>
<dbReference type="InterPro" id="IPR039298">
    <property type="entry name" value="ACOT13"/>
</dbReference>
<keyword evidence="2" id="KW-0378">Hydrolase</keyword>
<evidence type="ECO:0000313" key="4">
    <source>
        <dbReference type="EMBL" id="JAP58727.1"/>
    </source>
</evidence>
<comment type="similarity">
    <text evidence="1">Belongs to the thioesterase PaaI family.</text>
</comment>
<dbReference type="InterPro" id="IPR029069">
    <property type="entry name" value="HotDog_dom_sf"/>
</dbReference>
<accession>A0A0X3Q8B5</accession>